<dbReference type="EMBL" id="CP043869">
    <property type="protein sequence ID" value="QEQ97727.1"/>
    <property type="molecule type" value="Genomic_DNA"/>
</dbReference>
<dbReference type="Pfam" id="PF02470">
    <property type="entry name" value="MlaD"/>
    <property type="match status" value="5"/>
</dbReference>
<dbReference type="Proteomes" id="UP000324760">
    <property type="component" value="Chromosome"/>
</dbReference>
<evidence type="ECO:0000256" key="4">
    <source>
        <dbReference type="ARBA" id="ARBA00022692"/>
    </source>
</evidence>
<dbReference type="PANTHER" id="PTHR30462">
    <property type="entry name" value="INTERMEMBRANE TRANSPORT PROTEIN PQIB-RELATED"/>
    <property type="match status" value="1"/>
</dbReference>
<evidence type="ECO:0000313" key="10">
    <source>
        <dbReference type="Proteomes" id="UP000324760"/>
    </source>
</evidence>
<feature type="domain" description="Mce/MlaD" evidence="8">
    <location>
        <begin position="276"/>
        <end position="366"/>
    </location>
</feature>
<keyword evidence="2" id="KW-1003">Cell membrane</keyword>
<feature type="domain" description="Mce/MlaD" evidence="8">
    <location>
        <begin position="389"/>
        <end position="448"/>
    </location>
</feature>
<name>A0A5P1RDQ0_9GAMM</name>
<feature type="domain" description="Mce/MlaD" evidence="8">
    <location>
        <begin position="155"/>
        <end position="215"/>
    </location>
</feature>
<evidence type="ECO:0000259" key="8">
    <source>
        <dbReference type="Pfam" id="PF02470"/>
    </source>
</evidence>
<evidence type="ECO:0000256" key="3">
    <source>
        <dbReference type="ARBA" id="ARBA00022519"/>
    </source>
</evidence>
<evidence type="ECO:0000256" key="7">
    <source>
        <dbReference type="SAM" id="Phobius"/>
    </source>
</evidence>
<evidence type="ECO:0000256" key="5">
    <source>
        <dbReference type="ARBA" id="ARBA00022989"/>
    </source>
</evidence>
<dbReference type="InterPro" id="IPR003399">
    <property type="entry name" value="Mce/MlaD"/>
</dbReference>
<comment type="subcellular location">
    <subcellularLocation>
        <location evidence="1">Cell inner membrane</location>
    </subcellularLocation>
</comment>
<dbReference type="InterPro" id="IPR051800">
    <property type="entry name" value="PqiA-PqiB_transport"/>
</dbReference>
<accession>A0A5P1RDQ0</accession>
<evidence type="ECO:0000313" key="9">
    <source>
        <dbReference type="EMBL" id="QEQ97727.1"/>
    </source>
</evidence>
<dbReference type="PANTHER" id="PTHR30462:SF0">
    <property type="entry name" value="INTERMEMBRANE TRANSPORT PROTEIN YEBT"/>
    <property type="match status" value="1"/>
</dbReference>
<feature type="domain" description="Mce/MlaD" evidence="8">
    <location>
        <begin position="40"/>
        <end position="131"/>
    </location>
</feature>
<dbReference type="AlphaFoldDB" id="A0A5P1RDQ0"/>
<organism evidence="9 10">
    <name type="scientific">Neptunomonas concharum</name>
    <dbReference type="NCBI Taxonomy" id="1031538"/>
    <lineage>
        <taxon>Bacteria</taxon>
        <taxon>Pseudomonadati</taxon>
        <taxon>Pseudomonadota</taxon>
        <taxon>Gammaproteobacteria</taxon>
        <taxon>Oceanospirillales</taxon>
        <taxon>Oceanospirillaceae</taxon>
        <taxon>Neptunomonas</taxon>
    </lineage>
</organism>
<proteinExistence type="predicted"/>
<protein>
    <submittedName>
        <fullName evidence="9">MCE family protein</fullName>
    </submittedName>
</protein>
<keyword evidence="4 7" id="KW-0812">Transmembrane</keyword>
<sequence>MSDQDPVITRRHLPSAIWFLPLLAAIIAGWLVYKNYSDKGVEIDIIFDSAAGLEANKTKVLYRGLPAGVVKELTIDQDLRRVKARVEMVPETADTLTHNAQFWLVKPQVSLSGVRGLETLLSGHYIGFQPGLEGDTQSRFEALDQPPPPVKNSSGLYLTLVADSARSVYQGAKVYYRDIEVGEVLSHALSPDGKQVQIETYIEPHFTYLIKTNTRFWNASGIKVKADLPKLDIQIGSLASIIAGGIHFSTPDETAKQADNGLTFSLYDDYEDAQDGIPVTLRFPGATNLSEGTLVESQGITIGRVTQAVLTDDFQHLDAHLLIDPRAADMLREGSRFWLQKPEISLQTLSSVSTLLKGSFIEMEPGQGSKKRDFTALDFAPAKHQLRNGTTIELRTSSLGSIDKGSPILFRQLPVGEVIDYQLSDNGKEIIIKAAIEQRYQHLIKPTSRFWNASGVRINASLEQGVQLTTESASALFRGGIAFFNPVTGNKTKQPAHYSLFSSYHAASDHGKLADSQYKNALRIRLHTESAGGLSPGDPILYKRFKVGELVETVLDKDGKSLTIYGLIEAPYRHLINDGSRFWDTSGVTVKGTLKEIDIRTESLASLVSGGVAFENDFVGEKVSSNHLFTLYPDRTSSIEQPLRIEVDFPAGRNIKRHADVRYKGQIIGKVSDARVINSGTQIRAGIDLFRDGHFLAAQGSSFWVVEPVIRLSAIENPAGVLTGNYIESMNGQRGGKAQFKFTGLTKPPSFQNLSGLNITIQAPDLGSIIKGSPILYRKMPVGSVTGYDLTSNGKYVEIFINVKPEYATLVKQDSVFTNASGVNVDLSLLGGLNVRADSLETIIGGGLSFTSPEDSPPAQSGALFNIDEM</sequence>
<dbReference type="OrthoDB" id="9806984at2"/>
<keyword evidence="3" id="KW-0997">Cell inner membrane</keyword>
<keyword evidence="6 7" id="KW-0472">Membrane</keyword>
<evidence type="ECO:0000256" key="1">
    <source>
        <dbReference type="ARBA" id="ARBA00004533"/>
    </source>
</evidence>
<evidence type="ECO:0000256" key="6">
    <source>
        <dbReference type="ARBA" id="ARBA00023136"/>
    </source>
</evidence>
<keyword evidence="10" id="KW-1185">Reference proteome</keyword>
<feature type="domain" description="Mce/MlaD" evidence="8">
    <location>
        <begin position="756"/>
        <end position="818"/>
    </location>
</feature>
<evidence type="ECO:0000256" key="2">
    <source>
        <dbReference type="ARBA" id="ARBA00022475"/>
    </source>
</evidence>
<reference evidence="9 10" key="1">
    <citation type="journal article" date="2019" name="Biochem. Eng. J.">
        <title>Metabolic engineering of the marine bacteria Neptunomonas concharum for the production of acetoin and meso-2,3-butanediol from acetate.</title>
        <authorList>
            <person name="Li W."/>
            <person name="Pu N."/>
            <person name="Liu C.-X."/>
            <person name="Yuan Q.-P."/>
            <person name="Li Z.-J."/>
        </authorList>
    </citation>
    <scope>NUCLEOTIDE SEQUENCE [LARGE SCALE GENOMIC DNA]</scope>
    <source>
        <strain evidence="9 10">JCM17730</strain>
    </source>
</reference>
<gene>
    <name evidence="9" type="ORF">F0U83_13905</name>
</gene>
<keyword evidence="5 7" id="KW-1133">Transmembrane helix</keyword>
<dbReference type="KEGG" id="ncu:F0U83_13905"/>
<feature type="transmembrane region" description="Helical" evidence="7">
    <location>
        <begin position="12"/>
        <end position="33"/>
    </location>
</feature>
<dbReference type="RefSeq" id="WP_138987842.1">
    <property type="nucleotide sequence ID" value="NZ_CP043869.1"/>
</dbReference>
<dbReference type="GO" id="GO:0005886">
    <property type="term" value="C:plasma membrane"/>
    <property type="evidence" value="ECO:0007669"/>
    <property type="project" value="UniProtKB-SubCell"/>
</dbReference>